<reference evidence="1 2" key="1">
    <citation type="submission" date="2020-04" db="EMBL/GenBank/DDBJ databases">
        <authorList>
            <person name="Yin C."/>
        </authorList>
    </citation>
    <scope>NUCLEOTIDE SEQUENCE [LARGE SCALE GENOMIC DNA]</scope>
    <source>
        <strain evidence="1 2">Ak56</strain>
    </source>
</reference>
<dbReference type="Gene3D" id="3.10.450.620">
    <property type="entry name" value="JHP933, nucleotidyltransferase-like core domain"/>
    <property type="match status" value="1"/>
</dbReference>
<organism evidence="1 2">
    <name type="scientific">Chitinophaga eiseniae</name>
    <dbReference type="NCBI Taxonomy" id="634771"/>
    <lineage>
        <taxon>Bacteria</taxon>
        <taxon>Pseudomonadati</taxon>
        <taxon>Bacteroidota</taxon>
        <taxon>Chitinophagia</taxon>
        <taxon>Chitinophagales</taxon>
        <taxon>Chitinophagaceae</taxon>
        <taxon>Chitinophaga</taxon>
    </lineage>
</organism>
<dbReference type="InterPro" id="IPR014942">
    <property type="entry name" value="AbiEii"/>
</dbReference>
<dbReference type="Pfam" id="PF08843">
    <property type="entry name" value="AbiEii"/>
    <property type="match status" value="1"/>
</dbReference>
<evidence type="ECO:0000313" key="2">
    <source>
        <dbReference type="Proteomes" id="UP000552864"/>
    </source>
</evidence>
<proteinExistence type="predicted"/>
<dbReference type="GO" id="GO:0016740">
    <property type="term" value="F:transferase activity"/>
    <property type="evidence" value="ECO:0007669"/>
    <property type="project" value="UniProtKB-KW"/>
</dbReference>
<dbReference type="AlphaFoldDB" id="A0A847SL49"/>
<dbReference type="Proteomes" id="UP000552864">
    <property type="component" value="Unassembled WGS sequence"/>
</dbReference>
<dbReference type="EMBL" id="JABAHZ010000003">
    <property type="protein sequence ID" value="NLR79885.1"/>
    <property type="molecule type" value="Genomic_DNA"/>
</dbReference>
<keyword evidence="1" id="KW-0808">Transferase</keyword>
<name>A0A847SL49_9BACT</name>
<comment type="caution">
    <text evidence="1">The sequence shown here is derived from an EMBL/GenBank/DDBJ whole genome shotgun (WGS) entry which is preliminary data.</text>
</comment>
<protein>
    <submittedName>
        <fullName evidence="1">Nucleotidyl transferase AbiEii/AbiGii toxin family protein</fullName>
    </submittedName>
</protein>
<gene>
    <name evidence="1" type="ORF">HGH91_14700</name>
</gene>
<accession>A0A847SL49</accession>
<sequence>MPDKQLIEDVAIELGISKAFVEKDWHVVQVLKIISSIQAEGLRLTFSGGTSLSKAHKILQRFSEDIDFTVTTDEELSRSQLRKRLSNLKHIVTDAVAKAYTIKPGSEKSLNENKFFTFLVAYPTYYNGQEGMRPDIKVEVSYNKLNLPVVQKPIASFINEVTQAGPEIEAITCTDPIENAADKLSATVWRIIDRDRTAEEDDPTIIRHIHDLHMLSGKALKHPSFKSLCIDTIARDDSRCKKIAGWPMPQKFAAVMEIFKSDGAYTAEYQTFVDGMSYTPNTNTPTFNQAINTLQQVMQFLVAENNTE</sequence>
<keyword evidence="2" id="KW-1185">Reference proteome</keyword>
<evidence type="ECO:0000313" key="1">
    <source>
        <dbReference type="EMBL" id="NLR79885.1"/>
    </source>
</evidence>
<dbReference type="RefSeq" id="WP_168739354.1">
    <property type="nucleotide sequence ID" value="NZ_JABAHZ010000003.1"/>
</dbReference>